<dbReference type="SUPFAM" id="SSF50630">
    <property type="entry name" value="Acid proteases"/>
    <property type="match status" value="1"/>
</dbReference>
<organism evidence="3 4">
    <name type="scientific">Cronartium quercuum f. sp. fusiforme G11</name>
    <dbReference type="NCBI Taxonomy" id="708437"/>
    <lineage>
        <taxon>Eukaryota</taxon>
        <taxon>Fungi</taxon>
        <taxon>Dikarya</taxon>
        <taxon>Basidiomycota</taxon>
        <taxon>Pucciniomycotina</taxon>
        <taxon>Pucciniomycetes</taxon>
        <taxon>Pucciniales</taxon>
        <taxon>Coleosporiaceae</taxon>
        <taxon>Cronartium</taxon>
    </lineage>
</organism>
<evidence type="ECO:0000256" key="1">
    <source>
        <dbReference type="ARBA" id="ARBA00022750"/>
    </source>
</evidence>
<protein>
    <recommendedName>
        <fullName evidence="5">Peptidase A2 domain-containing protein</fullName>
    </recommendedName>
</protein>
<evidence type="ECO:0000256" key="2">
    <source>
        <dbReference type="SAM" id="MobiDB-lite"/>
    </source>
</evidence>
<dbReference type="InterPro" id="IPR001969">
    <property type="entry name" value="Aspartic_peptidase_AS"/>
</dbReference>
<dbReference type="Proteomes" id="UP000886653">
    <property type="component" value="Unassembled WGS sequence"/>
</dbReference>
<accession>A0A9P6NFQ6</accession>
<keyword evidence="1" id="KW-0378">Hydrolase</keyword>
<dbReference type="EMBL" id="MU167335">
    <property type="protein sequence ID" value="KAG0142865.1"/>
    <property type="molecule type" value="Genomic_DNA"/>
</dbReference>
<dbReference type="Gene3D" id="2.40.70.10">
    <property type="entry name" value="Acid Proteases"/>
    <property type="match status" value="1"/>
</dbReference>
<evidence type="ECO:0008006" key="5">
    <source>
        <dbReference type="Google" id="ProtNLM"/>
    </source>
</evidence>
<keyword evidence="1" id="KW-0064">Aspartyl protease</keyword>
<dbReference type="InterPro" id="IPR021109">
    <property type="entry name" value="Peptidase_aspartic_dom_sf"/>
</dbReference>
<sequence length="510" mass="58103">METAFNRNRYNPAYHPKVTKWATAQKQRLRAFCPEFSKRKIIERILWKCNNDVRSTVLARLGDSDKWSKFLIILEETCRNYTPSTRSTRLRNVQATSKVNEEKKPTNWSNKAQPPTTKLKEPPQCPKCGSTETSHQWRTCKGKGKAINNIDLEQDQDETLSHHSEEQDMGFVEYTDSHKESDEELEAEIGAIEAKPIDNHQIAQLQAETETPCISNQQNMSKHTTDAKLLLTRPSLGKAHRTGIQSITTVIINGKEVRLLLDTGASCSAVGSTYLSKVVPNWRNHLLNCEGMTFSGCAAALVPLGVILQQVVFPHAMGNVRILPEFVVMNNMKAEYFILGAEWLNIYGINIHNARERYFTINDNQHKKFALLTKNTISVIEKVNLSSDETKEDQLNKAISETKFGPNLTKDQKISVEYLINKYRNQFDLGNNNLGEIKNHPVHVKLNVEKPYPPILKKNAYPASPRNRVEIEKHIDELLKMKVIRKVGEDEAVEITTPVIIAWHNEKSRL</sequence>
<feature type="compositionally biased region" description="Polar residues" evidence="2">
    <location>
        <begin position="106"/>
        <end position="116"/>
    </location>
</feature>
<dbReference type="OrthoDB" id="6776860at2759"/>
<dbReference type="GO" id="GO:0006508">
    <property type="term" value="P:proteolysis"/>
    <property type="evidence" value="ECO:0007669"/>
    <property type="project" value="InterPro"/>
</dbReference>
<reference evidence="3" key="1">
    <citation type="submission" date="2013-11" db="EMBL/GenBank/DDBJ databases">
        <title>Genome sequence of the fusiform rust pathogen reveals effectors for host alternation and coevolution with pine.</title>
        <authorList>
            <consortium name="DOE Joint Genome Institute"/>
            <person name="Smith K."/>
            <person name="Pendleton A."/>
            <person name="Kubisiak T."/>
            <person name="Anderson C."/>
            <person name="Salamov A."/>
            <person name="Aerts A."/>
            <person name="Riley R."/>
            <person name="Clum A."/>
            <person name="Lindquist E."/>
            <person name="Ence D."/>
            <person name="Campbell M."/>
            <person name="Kronenberg Z."/>
            <person name="Feau N."/>
            <person name="Dhillon B."/>
            <person name="Hamelin R."/>
            <person name="Burleigh J."/>
            <person name="Smith J."/>
            <person name="Yandell M."/>
            <person name="Nelson C."/>
            <person name="Grigoriev I."/>
            <person name="Davis J."/>
        </authorList>
    </citation>
    <scope>NUCLEOTIDE SEQUENCE</scope>
    <source>
        <strain evidence="3">G11</strain>
    </source>
</reference>
<proteinExistence type="predicted"/>
<keyword evidence="4" id="KW-1185">Reference proteome</keyword>
<evidence type="ECO:0000313" key="3">
    <source>
        <dbReference type="EMBL" id="KAG0142865.1"/>
    </source>
</evidence>
<keyword evidence="1" id="KW-0645">Protease</keyword>
<dbReference type="GO" id="GO:0004190">
    <property type="term" value="F:aspartic-type endopeptidase activity"/>
    <property type="evidence" value="ECO:0007669"/>
    <property type="project" value="UniProtKB-KW"/>
</dbReference>
<comment type="caution">
    <text evidence="3">The sequence shown here is derived from an EMBL/GenBank/DDBJ whole genome shotgun (WGS) entry which is preliminary data.</text>
</comment>
<dbReference type="AlphaFoldDB" id="A0A9P6NFQ6"/>
<feature type="non-terminal residue" evidence="3">
    <location>
        <position position="510"/>
    </location>
</feature>
<feature type="region of interest" description="Disordered" evidence="2">
    <location>
        <begin position="92"/>
        <end position="132"/>
    </location>
</feature>
<dbReference type="PROSITE" id="PS00141">
    <property type="entry name" value="ASP_PROTEASE"/>
    <property type="match status" value="1"/>
</dbReference>
<name>A0A9P6NFQ6_9BASI</name>
<evidence type="ECO:0000313" key="4">
    <source>
        <dbReference type="Proteomes" id="UP000886653"/>
    </source>
</evidence>
<gene>
    <name evidence="3" type="ORF">CROQUDRAFT_49639</name>
</gene>